<dbReference type="SUPFAM" id="SSF53098">
    <property type="entry name" value="Ribonuclease H-like"/>
    <property type="match status" value="1"/>
</dbReference>
<evidence type="ECO:0000256" key="4">
    <source>
        <dbReference type="ARBA" id="ARBA00022722"/>
    </source>
</evidence>
<dbReference type="HOGENOM" id="CLU_030894_4_2_1"/>
<dbReference type="GO" id="GO:0003676">
    <property type="term" value="F:nucleic acid binding"/>
    <property type="evidence" value="ECO:0007669"/>
    <property type="project" value="InterPro"/>
</dbReference>
<evidence type="ECO:0000313" key="9">
    <source>
        <dbReference type="EMBL" id="EEA21312.1"/>
    </source>
</evidence>
<dbReference type="EMBL" id="DS995903">
    <property type="protein sequence ID" value="EEA21312.1"/>
    <property type="molecule type" value="Genomic_DNA"/>
</dbReference>
<evidence type="ECO:0000313" key="10">
    <source>
        <dbReference type="Proteomes" id="UP000001294"/>
    </source>
</evidence>
<dbReference type="GO" id="GO:0046872">
    <property type="term" value="F:metal ion binding"/>
    <property type="evidence" value="ECO:0007669"/>
    <property type="project" value="UniProtKB-KW"/>
</dbReference>
<dbReference type="GO" id="GO:0004523">
    <property type="term" value="F:RNA-DNA hybrid ribonuclease activity"/>
    <property type="evidence" value="ECO:0007669"/>
    <property type="project" value="UniProtKB-EC"/>
</dbReference>
<dbReference type="PANTHER" id="PTHR10642">
    <property type="entry name" value="RIBONUCLEASE H1"/>
    <property type="match status" value="1"/>
</dbReference>
<dbReference type="Pfam" id="PF00075">
    <property type="entry name" value="RNase_H"/>
    <property type="match status" value="1"/>
</dbReference>
<evidence type="ECO:0000256" key="3">
    <source>
        <dbReference type="ARBA" id="ARBA00012180"/>
    </source>
</evidence>
<evidence type="ECO:0000256" key="7">
    <source>
        <dbReference type="ARBA" id="ARBA00022801"/>
    </source>
</evidence>
<dbReference type="CDD" id="cd13934">
    <property type="entry name" value="RNase_H_Dikarya_like"/>
    <property type="match status" value="1"/>
</dbReference>
<evidence type="ECO:0000256" key="5">
    <source>
        <dbReference type="ARBA" id="ARBA00022723"/>
    </source>
</evidence>
<evidence type="ECO:0000256" key="6">
    <source>
        <dbReference type="ARBA" id="ARBA00022759"/>
    </source>
</evidence>
<sequence>MTRAHHSRDKAARPWLSGRIFNPKQIYADNVDVDLVYIACDGAPISKRGTLPAHSDCIIIAVDGACRHNGTSEAQAAIGVYFGKQSLNNRSVRLNIDNPTNQIAELTAGFYALRRAMLLAKRGLLTEDDEGKQLSMVVIKSDSEYLVKGMTQWTLKWKKNGFRNAKGAPVVNAELFQKLEQAYQELIGLGIYTFFFGMFPGNGIGKRISWRTTLLEKRAAMI</sequence>
<name>B6QMQ6_TALMQ</name>
<dbReference type="InterPro" id="IPR002156">
    <property type="entry name" value="RNaseH_domain"/>
</dbReference>
<dbReference type="AlphaFoldDB" id="B6QMQ6"/>
<protein>
    <recommendedName>
        <fullName evidence="3">ribonuclease H</fullName>
        <ecNumber evidence="3">3.1.26.4</ecNumber>
    </recommendedName>
</protein>
<accession>B6QMQ6</accession>
<dbReference type="VEuPathDB" id="FungiDB:PMAA_051230"/>
<dbReference type="InterPro" id="IPR050092">
    <property type="entry name" value="RNase_H"/>
</dbReference>
<dbReference type="OrthoDB" id="245563at2759"/>
<proteinExistence type="inferred from homology"/>
<keyword evidence="10" id="KW-1185">Reference proteome</keyword>
<dbReference type="InterPro" id="IPR036397">
    <property type="entry name" value="RNaseH_sf"/>
</dbReference>
<dbReference type="PANTHER" id="PTHR10642:SF26">
    <property type="entry name" value="RIBONUCLEASE H1"/>
    <property type="match status" value="1"/>
</dbReference>
<organism evidence="9 10">
    <name type="scientific">Talaromyces marneffei (strain ATCC 18224 / CBS 334.59 / QM 7333)</name>
    <name type="common">Penicillium marneffei</name>
    <dbReference type="NCBI Taxonomy" id="441960"/>
    <lineage>
        <taxon>Eukaryota</taxon>
        <taxon>Fungi</taxon>
        <taxon>Dikarya</taxon>
        <taxon>Ascomycota</taxon>
        <taxon>Pezizomycotina</taxon>
        <taxon>Eurotiomycetes</taxon>
        <taxon>Eurotiomycetidae</taxon>
        <taxon>Eurotiales</taxon>
        <taxon>Trichocomaceae</taxon>
        <taxon>Talaromyces</taxon>
        <taxon>Talaromyces sect. Talaromyces</taxon>
    </lineage>
</organism>
<dbReference type="Proteomes" id="UP000001294">
    <property type="component" value="Unassembled WGS sequence"/>
</dbReference>
<evidence type="ECO:0000259" key="8">
    <source>
        <dbReference type="PROSITE" id="PS50879"/>
    </source>
</evidence>
<keyword evidence="7" id="KW-0378">Hydrolase</keyword>
<comment type="catalytic activity">
    <reaction evidence="1">
        <text>Endonucleolytic cleavage to 5'-phosphomonoester.</text>
        <dbReference type="EC" id="3.1.26.4"/>
    </reaction>
</comment>
<dbReference type="GO" id="GO:0043137">
    <property type="term" value="P:DNA replication, removal of RNA primer"/>
    <property type="evidence" value="ECO:0007669"/>
    <property type="project" value="TreeGrafter"/>
</dbReference>
<reference evidence="10" key="1">
    <citation type="journal article" date="2015" name="Genome Announc.">
        <title>Genome sequence of the AIDS-associated pathogen Penicillium marneffei (ATCC18224) and its near taxonomic relative Talaromyces stipitatus (ATCC10500).</title>
        <authorList>
            <person name="Nierman W.C."/>
            <person name="Fedorova-Abrams N.D."/>
            <person name="Andrianopoulos A."/>
        </authorList>
    </citation>
    <scope>NUCLEOTIDE SEQUENCE [LARGE SCALE GENOMIC DNA]</scope>
    <source>
        <strain evidence="10">ATCC 18224 / CBS 334.59 / QM 7333</strain>
    </source>
</reference>
<keyword evidence="4" id="KW-0540">Nuclease</keyword>
<keyword evidence="6" id="KW-0255">Endonuclease</keyword>
<evidence type="ECO:0000256" key="1">
    <source>
        <dbReference type="ARBA" id="ARBA00000077"/>
    </source>
</evidence>
<dbReference type="STRING" id="441960.B6QMQ6"/>
<dbReference type="PhylomeDB" id="B6QMQ6"/>
<keyword evidence="5" id="KW-0479">Metal-binding</keyword>
<gene>
    <name evidence="9" type="ORF">PMAA_051230</name>
</gene>
<dbReference type="EC" id="3.1.26.4" evidence="3"/>
<dbReference type="InterPro" id="IPR012337">
    <property type="entry name" value="RNaseH-like_sf"/>
</dbReference>
<feature type="domain" description="RNase H type-1" evidence="8">
    <location>
        <begin position="54"/>
        <end position="221"/>
    </location>
</feature>
<dbReference type="Gene3D" id="3.30.420.10">
    <property type="entry name" value="Ribonuclease H-like superfamily/Ribonuclease H"/>
    <property type="match status" value="1"/>
</dbReference>
<comment type="similarity">
    <text evidence="2">Belongs to the RNase H family.</text>
</comment>
<dbReference type="PROSITE" id="PS50879">
    <property type="entry name" value="RNASE_H_1"/>
    <property type="match status" value="1"/>
</dbReference>
<evidence type="ECO:0000256" key="2">
    <source>
        <dbReference type="ARBA" id="ARBA00005300"/>
    </source>
</evidence>